<dbReference type="InterPro" id="IPR013429">
    <property type="entry name" value="Regulatory_FmdB_Zinc_ribbon"/>
</dbReference>
<evidence type="ECO:0000313" key="3">
    <source>
        <dbReference type="Proteomes" id="UP000824260"/>
    </source>
</evidence>
<dbReference type="Gene3D" id="2.20.28.10">
    <property type="match status" value="1"/>
</dbReference>
<dbReference type="Pfam" id="PF09723">
    <property type="entry name" value="Zn_ribbon_8"/>
    <property type="match status" value="1"/>
</dbReference>
<protein>
    <submittedName>
        <fullName evidence="2">Zinc ribbon domain-containing protein</fullName>
    </submittedName>
</protein>
<reference evidence="2" key="1">
    <citation type="submission" date="2020-10" db="EMBL/GenBank/DDBJ databases">
        <authorList>
            <person name="Gilroy R."/>
        </authorList>
    </citation>
    <scope>NUCLEOTIDE SEQUENCE</scope>
    <source>
        <strain evidence="2">ChiSjej6B24-2974</strain>
    </source>
</reference>
<dbReference type="AlphaFoldDB" id="A0A9D0ZKF1"/>
<evidence type="ECO:0000313" key="2">
    <source>
        <dbReference type="EMBL" id="HIQ82170.1"/>
    </source>
</evidence>
<organism evidence="2 3">
    <name type="scientific">Candidatus Pullichristensenella stercorigallinarum</name>
    <dbReference type="NCBI Taxonomy" id="2840909"/>
    <lineage>
        <taxon>Bacteria</taxon>
        <taxon>Bacillati</taxon>
        <taxon>Bacillota</taxon>
        <taxon>Clostridia</taxon>
        <taxon>Candidatus Pullichristensenella</taxon>
    </lineage>
</organism>
<dbReference type="Proteomes" id="UP000824260">
    <property type="component" value="Unassembled WGS sequence"/>
</dbReference>
<evidence type="ECO:0000259" key="1">
    <source>
        <dbReference type="SMART" id="SM00834"/>
    </source>
</evidence>
<dbReference type="EMBL" id="DVFZ01000035">
    <property type="protein sequence ID" value="HIQ82170.1"/>
    <property type="molecule type" value="Genomic_DNA"/>
</dbReference>
<comment type="caution">
    <text evidence="2">The sequence shown here is derived from an EMBL/GenBank/DDBJ whole genome shotgun (WGS) entry which is preliminary data.</text>
</comment>
<reference evidence="2" key="2">
    <citation type="journal article" date="2021" name="PeerJ">
        <title>Extensive microbial diversity within the chicken gut microbiome revealed by metagenomics and culture.</title>
        <authorList>
            <person name="Gilroy R."/>
            <person name="Ravi A."/>
            <person name="Getino M."/>
            <person name="Pursley I."/>
            <person name="Horton D.L."/>
            <person name="Alikhan N.F."/>
            <person name="Baker D."/>
            <person name="Gharbi K."/>
            <person name="Hall N."/>
            <person name="Watson M."/>
            <person name="Adriaenssens E.M."/>
            <person name="Foster-Nyarko E."/>
            <person name="Jarju S."/>
            <person name="Secka A."/>
            <person name="Antonio M."/>
            <person name="Oren A."/>
            <person name="Chaudhuri R.R."/>
            <person name="La Ragione R."/>
            <person name="Hildebrand F."/>
            <person name="Pallen M.J."/>
        </authorList>
    </citation>
    <scope>NUCLEOTIDE SEQUENCE</scope>
    <source>
        <strain evidence="2">ChiSjej6B24-2974</strain>
    </source>
</reference>
<sequence length="67" mass="7058">MPLYAWKCPKCGHRFEVLASIEKRDEAAVCEKCGEKAVRDYTGSCAFGAKGLGGCGGNCGCCSGCHH</sequence>
<dbReference type="SMART" id="SM00834">
    <property type="entry name" value="CxxC_CXXC_SSSS"/>
    <property type="match status" value="1"/>
</dbReference>
<dbReference type="NCBIfam" id="TIGR02605">
    <property type="entry name" value="CxxC_CxxC_SSSS"/>
    <property type="match status" value="1"/>
</dbReference>
<gene>
    <name evidence="2" type="ORF">IAA52_03625</name>
</gene>
<name>A0A9D0ZKF1_9FIRM</name>
<proteinExistence type="predicted"/>
<feature type="domain" description="Putative regulatory protein FmdB zinc ribbon" evidence="1">
    <location>
        <begin position="1"/>
        <end position="42"/>
    </location>
</feature>
<accession>A0A9D0ZKF1</accession>